<sequence length="265" mass="27158">MEGHAPAGANTTVGVGVGVGVAESGRGKGRRQRRLQRQQGGVLVAHDETAAALLEETCASRLALWRQIVAAAAAAPASAVQEATEIVPDSLVPPLLRARIDPTTGLAVGLAGELQTAQLAQLDTQILRLAHDLTALPAIRGARAPAGATTPAATVTTGSLALAIAPGPARVTMLQLECLQVQHEAMTAAQERILRTQQRWLATCAEVIREQQQRLAAAHAAEGGVPETDSALEGAASEKNADPLRARVDAALTAVAALAPPIVAS</sequence>
<gene>
    <name evidence="2" type="ORF">CAUPRSCDRAFT_11148</name>
</gene>
<name>A0A4P9WXD7_9FUNG</name>
<feature type="region of interest" description="Disordered" evidence="1">
    <location>
        <begin position="219"/>
        <end position="238"/>
    </location>
</feature>
<dbReference type="EMBL" id="ML009382">
    <property type="protein sequence ID" value="RKO97165.1"/>
    <property type="molecule type" value="Genomic_DNA"/>
</dbReference>
<evidence type="ECO:0000256" key="1">
    <source>
        <dbReference type="SAM" id="MobiDB-lite"/>
    </source>
</evidence>
<proteinExistence type="predicted"/>
<accession>A0A4P9WXD7</accession>
<evidence type="ECO:0000313" key="3">
    <source>
        <dbReference type="Proteomes" id="UP000268535"/>
    </source>
</evidence>
<organism evidence="2 3">
    <name type="scientific">Caulochytrium protostelioides</name>
    <dbReference type="NCBI Taxonomy" id="1555241"/>
    <lineage>
        <taxon>Eukaryota</taxon>
        <taxon>Fungi</taxon>
        <taxon>Fungi incertae sedis</taxon>
        <taxon>Chytridiomycota</taxon>
        <taxon>Chytridiomycota incertae sedis</taxon>
        <taxon>Chytridiomycetes</taxon>
        <taxon>Caulochytriales</taxon>
        <taxon>Caulochytriaceae</taxon>
        <taxon>Caulochytrium</taxon>
    </lineage>
</organism>
<dbReference type="Proteomes" id="UP000268535">
    <property type="component" value="Unassembled WGS sequence"/>
</dbReference>
<reference evidence="3" key="1">
    <citation type="journal article" date="2018" name="Nat. Microbiol.">
        <title>Leveraging single-cell genomics to expand the fungal tree of life.</title>
        <authorList>
            <person name="Ahrendt S.R."/>
            <person name="Quandt C.A."/>
            <person name="Ciobanu D."/>
            <person name="Clum A."/>
            <person name="Salamov A."/>
            <person name="Andreopoulos B."/>
            <person name="Cheng J.F."/>
            <person name="Woyke T."/>
            <person name="Pelin A."/>
            <person name="Henrissat B."/>
            <person name="Reynolds N.K."/>
            <person name="Benny G.L."/>
            <person name="Smith M.E."/>
            <person name="James T.Y."/>
            <person name="Grigoriev I.V."/>
        </authorList>
    </citation>
    <scope>NUCLEOTIDE SEQUENCE [LARGE SCALE GENOMIC DNA]</scope>
    <source>
        <strain evidence="3">ATCC 52028</strain>
    </source>
</reference>
<dbReference type="AlphaFoldDB" id="A0A4P9WXD7"/>
<evidence type="ECO:0000313" key="2">
    <source>
        <dbReference type="EMBL" id="RKO97165.1"/>
    </source>
</evidence>
<protein>
    <submittedName>
        <fullName evidence="2">Uncharacterized protein</fullName>
    </submittedName>
</protein>